<dbReference type="FunFam" id="4.10.800.10:FF:000001">
    <property type="entry name" value="Testican-3 isoform 2"/>
    <property type="match status" value="1"/>
</dbReference>
<keyword evidence="3" id="KW-0677">Repeat</keyword>
<evidence type="ECO:0000256" key="4">
    <source>
        <dbReference type="ARBA" id="ARBA00023157"/>
    </source>
</evidence>
<evidence type="ECO:0000256" key="1">
    <source>
        <dbReference type="ARBA" id="ARBA00004613"/>
    </source>
</evidence>
<dbReference type="PROSITE" id="PS51162">
    <property type="entry name" value="THYROGLOBULIN_1_2"/>
    <property type="match status" value="1"/>
</dbReference>
<keyword evidence="2" id="KW-0964">Secreted</keyword>
<reference evidence="9 10" key="1">
    <citation type="submission" date="2018-03" db="EMBL/GenBank/DDBJ databases">
        <title>Finding Nemo's genes: A chromosome-scale reference assembly of the genome of the orange clownfish Amphiprion percula.</title>
        <authorList>
            <person name="Lehmann R."/>
        </authorList>
    </citation>
    <scope>NUCLEOTIDE SEQUENCE</scope>
</reference>
<keyword evidence="4 6" id="KW-1015">Disulfide bond</keyword>
<feature type="disulfide bond" evidence="6">
    <location>
        <begin position="102"/>
        <end position="109"/>
    </location>
</feature>
<dbReference type="Proteomes" id="UP000265080">
    <property type="component" value="Chromosome 24"/>
</dbReference>
<dbReference type="InterPro" id="IPR036857">
    <property type="entry name" value="Thyroglobulin_1_sf"/>
</dbReference>
<dbReference type="GO" id="GO:0007160">
    <property type="term" value="P:cell-matrix adhesion"/>
    <property type="evidence" value="ECO:0007669"/>
    <property type="project" value="TreeGrafter"/>
</dbReference>
<dbReference type="SUPFAM" id="SSF57610">
    <property type="entry name" value="Thyroglobulin type-1 domain"/>
    <property type="match status" value="1"/>
</dbReference>
<protein>
    <recommendedName>
        <fullName evidence="8">Thyroglobulin type-1 domain-containing protein</fullName>
    </recommendedName>
</protein>
<keyword evidence="10" id="KW-1185">Reference proteome</keyword>
<name>A0A3P8TNL5_AMPPE</name>
<dbReference type="PROSITE" id="PS00484">
    <property type="entry name" value="THYROGLOBULIN_1_1"/>
    <property type="match status" value="1"/>
</dbReference>
<dbReference type="InterPro" id="IPR000716">
    <property type="entry name" value="Thyroglobulin_1"/>
</dbReference>
<dbReference type="PANTHER" id="PTHR12352:SF3">
    <property type="entry name" value="NIDOGEN-2"/>
    <property type="match status" value="1"/>
</dbReference>
<feature type="domain" description="Thyroglobulin type-1" evidence="8">
    <location>
        <begin position="63"/>
        <end position="133"/>
    </location>
</feature>
<dbReference type="STRING" id="161767.ENSAPEP00000024928"/>
<sequence length="152" mass="16556">MSHVHDCAIVHLCTKGTQLKVLSCTQQTHFCVCGFNVLILYDVCILSSLKSIFMSSDEPERPKTYCQQHRDSVQTTSPEGLPIPGVFVPQCDANGEYTPQQCHGSSGHCWCVDSRGQERAGTRTPPGTPSVDCSRPGEAADSSNDIHTCQDI</sequence>
<reference evidence="9" key="3">
    <citation type="submission" date="2025-09" db="UniProtKB">
        <authorList>
            <consortium name="Ensembl"/>
        </authorList>
    </citation>
    <scope>IDENTIFICATION</scope>
</reference>
<dbReference type="GO" id="GO:0005604">
    <property type="term" value="C:basement membrane"/>
    <property type="evidence" value="ECO:0007669"/>
    <property type="project" value="TreeGrafter"/>
</dbReference>
<evidence type="ECO:0000259" key="8">
    <source>
        <dbReference type="PROSITE" id="PS51162"/>
    </source>
</evidence>
<dbReference type="InterPro" id="IPR051950">
    <property type="entry name" value="Dev_reg/Prot_inhib"/>
</dbReference>
<dbReference type="Ensembl" id="ENSAPET00000025581.1">
    <property type="protein sequence ID" value="ENSAPEP00000024928.1"/>
    <property type="gene ID" value="ENSAPEG00000017731.1"/>
</dbReference>
<comment type="subcellular location">
    <subcellularLocation>
        <location evidence="1">Secreted</location>
    </subcellularLocation>
</comment>
<evidence type="ECO:0000256" key="7">
    <source>
        <dbReference type="SAM" id="MobiDB-lite"/>
    </source>
</evidence>
<organism evidence="9 10">
    <name type="scientific">Amphiprion percula</name>
    <name type="common">Orange clownfish</name>
    <name type="synonym">Lutjanus percula</name>
    <dbReference type="NCBI Taxonomy" id="161767"/>
    <lineage>
        <taxon>Eukaryota</taxon>
        <taxon>Metazoa</taxon>
        <taxon>Chordata</taxon>
        <taxon>Craniata</taxon>
        <taxon>Vertebrata</taxon>
        <taxon>Euteleostomi</taxon>
        <taxon>Actinopterygii</taxon>
        <taxon>Neopterygii</taxon>
        <taxon>Teleostei</taxon>
        <taxon>Neoteleostei</taxon>
        <taxon>Acanthomorphata</taxon>
        <taxon>Ovalentaria</taxon>
        <taxon>Pomacentridae</taxon>
        <taxon>Amphiprion</taxon>
    </lineage>
</organism>
<evidence type="ECO:0000256" key="6">
    <source>
        <dbReference type="PROSITE-ProRule" id="PRU00500"/>
    </source>
</evidence>
<dbReference type="PANTHER" id="PTHR12352">
    <property type="entry name" value="SECRETED MODULAR CALCIUM-BINDING PROTEIN"/>
    <property type="match status" value="1"/>
</dbReference>
<comment type="caution">
    <text evidence="6">Lacks conserved residue(s) required for the propagation of feature annotation.</text>
</comment>
<dbReference type="GeneTree" id="ENSGT00990000203744"/>
<dbReference type="Gene3D" id="4.10.800.10">
    <property type="entry name" value="Thyroglobulin type-1"/>
    <property type="match status" value="1"/>
</dbReference>
<feature type="compositionally biased region" description="Polar residues" evidence="7">
    <location>
        <begin position="141"/>
        <end position="152"/>
    </location>
</feature>
<dbReference type="GO" id="GO:0005615">
    <property type="term" value="C:extracellular space"/>
    <property type="evidence" value="ECO:0007669"/>
    <property type="project" value="TreeGrafter"/>
</dbReference>
<proteinExistence type="predicted"/>
<accession>A0A3P8TNL5</accession>
<dbReference type="SMART" id="SM00211">
    <property type="entry name" value="TY"/>
    <property type="match status" value="1"/>
</dbReference>
<dbReference type="CDD" id="cd00191">
    <property type="entry name" value="TY"/>
    <property type="match status" value="1"/>
</dbReference>
<evidence type="ECO:0000256" key="5">
    <source>
        <dbReference type="ARBA" id="ARBA00023180"/>
    </source>
</evidence>
<dbReference type="Pfam" id="PF00086">
    <property type="entry name" value="Thyroglobulin_1"/>
    <property type="match status" value="1"/>
</dbReference>
<evidence type="ECO:0000256" key="3">
    <source>
        <dbReference type="ARBA" id="ARBA00022737"/>
    </source>
</evidence>
<evidence type="ECO:0000313" key="9">
    <source>
        <dbReference type="Ensembl" id="ENSAPEP00000024928.1"/>
    </source>
</evidence>
<evidence type="ECO:0000313" key="10">
    <source>
        <dbReference type="Proteomes" id="UP000265080"/>
    </source>
</evidence>
<dbReference type="AlphaFoldDB" id="A0A3P8TNL5"/>
<reference evidence="9" key="2">
    <citation type="submission" date="2025-08" db="UniProtKB">
        <authorList>
            <consortium name="Ensembl"/>
        </authorList>
    </citation>
    <scope>IDENTIFICATION</scope>
</reference>
<keyword evidence="5" id="KW-0325">Glycoprotein</keyword>
<feature type="region of interest" description="Disordered" evidence="7">
    <location>
        <begin position="117"/>
        <end position="152"/>
    </location>
</feature>
<evidence type="ECO:0000256" key="2">
    <source>
        <dbReference type="ARBA" id="ARBA00022525"/>
    </source>
</evidence>